<dbReference type="Proteomes" id="UP000253987">
    <property type="component" value="Unassembled WGS sequence"/>
</dbReference>
<reference evidence="2" key="1">
    <citation type="submission" date="2018-05" db="EMBL/GenBank/DDBJ databases">
        <authorList>
            <person name="Lu D."/>
        </authorList>
    </citation>
    <scope>NUCLEOTIDE SEQUENCE [LARGE SCALE GENOMIC DNA]</scope>
    <source>
        <strain evidence="2">F01</strain>
    </source>
</reference>
<reference evidence="1 2" key="2">
    <citation type="submission" date="2018-06" db="EMBL/GenBank/DDBJ databases">
        <title>Marinobactersediminissp. nov, a moderately halophilic bacterium isolated from marine solar saltern.</title>
        <authorList>
            <person name="Zhang Y."/>
        </authorList>
    </citation>
    <scope>NUCLEOTIDE SEQUENCE [LARGE SCALE GENOMIC DNA]</scope>
    <source>
        <strain evidence="1 2">F01</strain>
    </source>
</reference>
<name>A0A2V3ZKV2_9GAMM</name>
<gene>
    <name evidence="1" type="ORF">DIT71_08225</name>
</gene>
<evidence type="ECO:0000313" key="1">
    <source>
        <dbReference type="EMBL" id="PXX91831.1"/>
    </source>
</evidence>
<sequence length="166" mass="17241">MSSTTTGALLFNQELAEFLLGPIAIKVGSCSATRVPSVSQAYGCRICRATGEVCVFLSESRSTSVLRDLRDGGAFSAVFSRPATHKTVQLKAPAVRIQPLEAGDQVLIERHGLRAAGELISLGYAPAFSQALMAPDITDAVCVCFMPVVGFNQTPGVGAGQPLGAG</sequence>
<organism evidence="1 2">
    <name type="scientific">Marinobacter vulgaris</name>
    <dbReference type="NCBI Taxonomy" id="1928331"/>
    <lineage>
        <taxon>Bacteria</taxon>
        <taxon>Pseudomonadati</taxon>
        <taxon>Pseudomonadota</taxon>
        <taxon>Gammaproteobacteria</taxon>
        <taxon>Pseudomonadales</taxon>
        <taxon>Marinobacteraceae</taxon>
        <taxon>Marinobacter</taxon>
    </lineage>
</organism>
<dbReference type="EMBL" id="QFWX01000003">
    <property type="protein sequence ID" value="PXX91831.1"/>
    <property type="molecule type" value="Genomic_DNA"/>
</dbReference>
<accession>A0A2V3ZKV2</accession>
<protein>
    <submittedName>
        <fullName evidence="1">Uncharacterized protein</fullName>
    </submittedName>
</protein>
<dbReference type="AlphaFoldDB" id="A0A2V3ZKV2"/>
<proteinExistence type="predicted"/>
<comment type="caution">
    <text evidence="1">The sequence shown here is derived from an EMBL/GenBank/DDBJ whole genome shotgun (WGS) entry which is preliminary data.</text>
</comment>
<evidence type="ECO:0000313" key="2">
    <source>
        <dbReference type="Proteomes" id="UP000253987"/>
    </source>
</evidence>
<keyword evidence="2" id="KW-1185">Reference proteome</keyword>